<dbReference type="SUPFAM" id="SSF52540">
    <property type="entry name" value="P-loop containing nucleoside triphosphate hydrolases"/>
    <property type="match status" value="1"/>
</dbReference>
<dbReference type="PANTHER" id="PTHR19241">
    <property type="entry name" value="ATP-BINDING CASSETTE TRANSPORTER"/>
    <property type="match status" value="1"/>
</dbReference>
<dbReference type="Gene3D" id="3.40.50.300">
    <property type="entry name" value="P-loop containing nucleotide triphosphate hydrolases"/>
    <property type="match status" value="1"/>
</dbReference>
<feature type="transmembrane region" description="Helical" evidence="9">
    <location>
        <begin position="252"/>
        <end position="277"/>
    </location>
</feature>
<evidence type="ECO:0000259" key="10">
    <source>
        <dbReference type="SMART" id="SM00382"/>
    </source>
</evidence>
<keyword evidence="2" id="KW-0813">Transport</keyword>
<evidence type="ECO:0000256" key="9">
    <source>
        <dbReference type="SAM" id="Phobius"/>
    </source>
</evidence>
<protein>
    <recommendedName>
        <fullName evidence="10">AAA+ ATPase domain-containing protein</fullName>
    </recommendedName>
</protein>
<keyword evidence="6 9" id="KW-1133">Transmembrane helix</keyword>
<evidence type="ECO:0000256" key="7">
    <source>
        <dbReference type="ARBA" id="ARBA00023136"/>
    </source>
</evidence>
<accession>A0ABD2Z9W5</accession>
<dbReference type="Pfam" id="PF00005">
    <property type="entry name" value="ABC_tran"/>
    <property type="match status" value="1"/>
</dbReference>
<evidence type="ECO:0000313" key="12">
    <source>
        <dbReference type="Proteomes" id="UP001630127"/>
    </source>
</evidence>
<dbReference type="Proteomes" id="UP001630127">
    <property type="component" value="Unassembled WGS sequence"/>
</dbReference>
<feature type="region of interest" description="Disordered" evidence="8">
    <location>
        <begin position="187"/>
        <end position="208"/>
    </location>
</feature>
<evidence type="ECO:0000256" key="1">
    <source>
        <dbReference type="ARBA" id="ARBA00004141"/>
    </source>
</evidence>
<evidence type="ECO:0000256" key="5">
    <source>
        <dbReference type="ARBA" id="ARBA00022840"/>
    </source>
</evidence>
<keyword evidence="3 9" id="KW-0812">Transmembrane</keyword>
<comment type="subcellular location">
    <subcellularLocation>
        <location evidence="1">Membrane</location>
        <topology evidence="1">Multi-pass membrane protein</topology>
    </subcellularLocation>
</comment>
<feature type="transmembrane region" description="Helical" evidence="9">
    <location>
        <begin position="297"/>
        <end position="322"/>
    </location>
</feature>
<dbReference type="AlphaFoldDB" id="A0ABD2Z9W5"/>
<gene>
    <name evidence="11" type="ORF">ACH5RR_022786</name>
</gene>
<keyword evidence="4" id="KW-0547">Nucleotide-binding</keyword>
<proteinExistence type="predicted"/>
<feature type="transmembrane region" description="Helical" evidence="9">
    <location>
        <begin position="334"/>
        <end position="356"/>
    </location>
</feature>
<keyword evidence="7 9" id="KW-0472">Membrane</keyword>
<sequence length="472" mass="53269">MMKSRNVKSNNDILRLSSSFRSDSVSSGGRYDNFDEETALQWAAIERLPTYKRLRSSLFDEPCDSEAEVRKYDKWIMVSIDFNRAGIELPPVEVRYHDLHVETECEVVDGKPLPTLWNSLKVVFWEEKDLTRLPGLKSRLSNITIIDGVNGIIKPGRMTFLLGPPGYGKTTLLKALSGNLNKSLKLGLPEPDCDEPSGPVSNDMPPRPAKGVDDNDWNGMVSCNPVSGSGSSSYSCSCSGSGDLTLNDQQSLFNILGSMFSAIFFCGVYNTSSILPFVSTERAVLYRQRFAGMYASWAYAVSQVVIEIPCNIVLAMALYFQVLLLRSPMSFSKVFWYIYSMFCTLLSYNCLGMMIVSITPSFPLAAILRSAFSNILYLFVGFLIPRPQIPKWWVWLYYLTPTSWTLNGMFTSQYGDINRPIKQIPKWWIWLIPSSWTLNGLLNSQCGDVNEEIMVFDESTTPAAFIQAYYRF</sequence>
<dbReference type="SMART" id="SM00382">
    <property type="entry name" value="AAA"/>
    <property type="match status" value="1"/>
</dbReference>
<evidence type="ECO:0000313" key="11">
    <source>
        <dbReference type="EMBL" id="KAL3515884.1"/>
    </source>
</evidence>
<dbReference type="EMBL" id="JBJUIK010000010">
    <property type="protein sequence ID" value="KAL3515884.1"/>
    <property type="molecule type" value="Genomic_DNA"/>
</dbReference>
<evidence type="ECO:0000256" key="3">
    <source>
        <dbReference type="ARBA" id="ARBA00022692"/>
    </source>
</evidence>
<dbReference type="InterPro" id="IPR003593">
    <property type="entry name" value="AAA+_ATPase"/>
</dbReference>
<dbReference type="InterPro" id="IPR027417">
    <property type="entry name" value="P-loop_NTPase"/>
</dbReference>
<evidence type="ECO:0000256" key="6">
    <source>
        <dbReference type="ARBA" id="ARBA00022989"/>
    </source>
</evidence>
<feature type="transmembrane region" description="Helical" evidence="9">
    <location>
        <begin position="362"/>
        <end position="384"/>
    </location>
</feature>
<organism evidence="11 12">
    <name type="scientific">Cinchona calisaya</name>
    <dbReference type="NCBI Taxonomy" id="153742"/>
    <lineage>
        <taxon>Eukaryota</taxon>
        <taxon>Viridiplantae</taxon>
        <taxon>Streptophyta</taxon>
        <taxon>Embryophyta</taxon>
        <taxon>Tracheophyta</taxon>
        <taxon>Spermatophyta</taxon>
        <taxon>Magnoliopsida</taxon>
        <taxon>eudicotyledons</taxon>
        <taxon>Gunneridae</taxon>
        <taxon>Pentapetalae</taxon>
        <taxon>asterids</taxon>
        <taxon>lamiids</taxon>
        <taxon>Gentianales</taxon>
        <taxon>Rubiaceae</taxon>
        <taxon>Cinchonoideae</taxon>
        <taxon>Cinchoneae</taxon>
        <taxon>Cinchona</taxon>
    </lineage>
</organism>
<evidence type="ECO:0000256" key="2">
    <source>
        <dbReference type="ARBA" id="ARBA00022448"/>
    </source>
</evidence>
<dbReference type="InterPro" id="IPR003439">
    <property type="entry name" value="ABC_transporter-like_ATP-bd"/>
</dbReference>
<evidence type="ECO:0000256" key="4">
    <source>
        <dbReference type="ARBA" id="ARBA00022741"/>
    </source>
</evidence>
<dbReference type="GO" id="GO:0005524">
    <property type="term" value="F:ATP binding"/>
    <property type="evidence" value="ECO:0007669"/>
    <property type="project" value="UniProtKB-KW"/>
</dbReference>
<feature type="domain" description="AAA+ ATPase" evidence="10">
    <location>
        <begin position="155"/>
        <end position="382"/>
    </location>
</feature>
<dbReference type="InterPro" id="IPR013525">
    <property type="entry name" value="ABC2_TM"/>
</dbReference>
<keyword evidence="5" id="KW-0067">ATP-binding</keyword>
<evidence type="ECO:0000256" key="8">
    <source>
        <dbReference type="SAM" id="MobiDB-lite"/>
    </source>
</evidence>
<keyword evidence="12" id="KW-1185">Reference proteome</keyword>
<dbReference type="GO" id="GO:0005886">
    <property type="term" value="C:plasma membrane"/>
    <property type="evidence" value="ECO:0007669"/>
    <property type="project" value="UniProtKB-ARBA"/>
</dbReference>
<comment type="caution">
    <text evidence="11">The sequence shown here is derived from an EMBL/GenBank/DDBJ whole genome shotgun (WGS) entry which is preliminary data.</text>
</comment>
<dbReference type="Pfam" id="PF01061">
    <property type="entry name" value="ABC2_membrane"/>
    <property type="match status" value="1"/>
</dbReference>
<reference evidence="11 12" key="1">
    <citation type="submission" date="2024-11" db="EMBL/GenBank/DDBJ databases">
        <title>A near-complete genome assembly of Cinchona calisaya.</title>
        <authorList>
            <person name="Lian D.C."/>
            <person name="Zhao X.W."/>
            <person name="Wei L."/>
        </authorList>
    </citation>
    <scope>NUCLEOTIDE SEQUENCE [LARGE SCALE GENOMIC DNA]</scope>
    <source>
        <tissue evidence="11">Nenye</tissue>
    </source>
</reference>
<name>A0ABD2Z9W5_9GENT</name>